<dbReference type="Gene3D" id="3.30.710.10">
    <property type="entry name" value="Potassium Channel Kv1.1, Chain A"/>
    <property type="match status" value="1"/>
</dbReference>
<gene>
    <name evidence="1" type="ORF">SCHPADRAFT_836207</name>
</gene>
<evidence type="ECO:0000313" key="1">
    <source>
        <dbReference type="EMBL" id="KLO07728.1"/>
    </source>
</evidence>
<dbReference type="InParanoid" id="A0A0H2RDW5"/>
<keyword evidence="2" id="KW-1185">Reference proteome</keyword>
<dbReference type="OrthoDB" id="3027208at2759"/>
<dbReference type="AlphaFoldDB" id="A0A0H2RDW5"/>
<dbReference type="InterPro" id="IPR011333">
    <property type="entry name" value="SKP1/BTB/POZ_sf"/>
</dbReference>
<accession>A0A0H2RDW5</accession>
<evidence type="ECO:0000313" key="2">
    <source>
        <dbReference type="Proteomes" id="UP000053477"/>
    </source>
</evidence>
<name>A0A0H2RDW5_9AGAM</name>
<reference evidence="1 2" key="1">
    <citation type="submission" date="2015-04" db="EMBL/GenBank/DDBJ databases">
        <title>Complete genome sequence of Schizopora paradoxa KUC8140, a cosmopolitan wood degrader in East Asia.</title>
        <authorList>
            <consortium name="DOE Joint Genome Institute"/>
            <person name="Min B."/>
            <person name="Park H."/>
            <person name="Jang Y."/>
            <person name="Kim J.-J."/>
            <person name="Kim K.H."/>
            <person name="Pangilinan J."/>
            <person name="Lipzen A."/>
            <person name="Riley R."/>
            <person name="Grigoriev I.V."/>
            <person name="Spatafora J.W."/>
            <person name="Choi I.-G."/>
        </authorList>
    </citation>
    <scope>NUCLEOTIDE SEQUENCE [LARGE SCALE GENOMIC DNA]</scope>
    <source>
        <strain evidence="1 2">KUC8140</strain>
    </source>
</reference>
<protein>
    <recommendedName>
        <fullName evidence="3">BTB domain-containing protein</fullName>
    </recommendedName>
</protein>
<organism evidence="1 2">
    <name type="scientific">Schizopora paradoxa</name>
    <dbReference type="NCBI Taxonomy" id="27342"/>
    <lineage>
        <taxon>Eukaryota</taxon>
        <taxon>Fungi</taxon>
        <taxon>Dikarya</taxon>
        <taxon>Basidiomycota</taxon>
        <taxon>Agaricomycotina</taxon>
        <taxon>Agaricomycetes</taxon>
        <taxon>Hymenochaetales</taxon>
        <taxon>Schizoporaceae</taxon>
        <taxon>Schizopora</taxon>
    </lineage>
</organism>
<proteinExistence type="predicted"/>
<sequence>MDVEDLSKLKQHEKLWFEDGNIVLATDVHLYSVHRGVLALNSTVFKDMLELPNIGTTSNSAAGGTAIGDSWEGKPLVRMVGDSDEDVYHLLKALYDIKFYSAYQPTSLPIILSLLRMSTKYNYSDIRNTLARHIERAYPSDLESMESRCFEDLYEGYDNVIYDFEFQLLFAALQCNLKTILPTLYFECATSRLAIILRVAEEHYLEKQQIDLLLCGHERMIEYAHEYGIKQFVPQQSCAFMPCSRSRGQLLANYVKFSSLPIQHLLQKDEAVGDEELRKSICKSCSKVISENLEAFRLEIWNSIPGLFGLGTWEDAKRD</sequence>
<evidence type="ECO:0008006" key="3">
    <source>
        <dbReference type="Google" id="ProtNLM"/>
    </source>
</evidence>
<dbReference type="Proteomes" id="UP000053477">
    <property type="component" value="Unassembled WGS sequence"/>
</dbReference>
<dbReference type="EMBL" id="KQ086123">
    <property type="protein sequence ID" value="KLO07728.1"/>
    <property type="molecule type" value="Genomic_DNA"/>
</dbReference>